<protein>
    <submittedName>
        <fullName evidence="4">Transporter</fullName>
    </submittedName>
</protein>
<comment type="caution">
    <text evidence="4">The sequence shown here is derived from an EMBL/GenBank/DDBJ whole genome shotgun (WGS) entry which is preliminary data.</text>
</comment>
<feature type="domain" description="Mop" evidence="3">
    <location>
        <begin position="2"/>
        <end position="69"/>
    </location>
</feature>
<evidence type="ECO:0000313" key="4">
    <source>
        <dbReference type="EMBL" id="NDK91335.1"/>
    </source>
</evidence>
<dbReference type="Pfam" id="PF03459">
    <property type="entry name" value="TOBE"/>
    <property type="match status" value="1"/>
</dbReference>
<accession>A0A7K3LSS5</accession>
<name>A0A7K3LSS5_9ACTN</name>
<dbReference type="EMBL" id="JAADZU010000064">
    <property type="protein sequence ID" value="NDK91335.1"/>
    <property type="molecule type" value="Genomic_DNA"/>
</dbReference>
<dbReference type="SUPFAM" id="SSF50331">
    <property type="entry name" value="MOP-like"/>
    <property type="match status" value="1"/>
</dbReference>
<dbReference type="InterPro" id="IPR004606">
    <property type="entry name" value="Mop_domain"/>
</dbReference>
<dbReference type="Gene3D" id="2.40.50.100">
    <property type="match status" value="1"/>
</dbReference>
<dbReference type="PROSITE" id="PS51866">
    <property type="entry name" value="MOP"/>
    <property type="match status" value="1"/>
</dbReference>
<evidence type="ECO:0000313" key="5">
    <source>
        <dbReference type="Proteomes" id="UP000466307"/>
    </source>
</evidence>
<dbReference type="InterPro" id="IPR005116">
    <property type="entry name" value="Transp-assoc_OB_typ1"/>
</dbReference>
<evidence type="ECO:0000259" key="3">
    <source>
        <dbReference type="PROSITE" id="PS51866"/>
    </source>
</evidence>
<evidence type="ECO:0000256" key="1">
    <source>
        <dbReference type="ARBA" id="ARBA00022505"/>
    </source>
</evidence>
<proteinExistence type="predicted"/>
<keyword evidence="5" id="KW-1185">Reference proteome</keyword>
<sequence length="71" mass="7317">MKLSIRNQLAGEVVSVTLGAVNATVKIRIDGGEQIITSSITKEAAEELGLAEGKRVVALVKASEVSVGVPD</sequence>
<organism evidence="4 5">
    <name type="scientific">Gordonia desulfuricans</name>
    <dbReference type="NCBI Taxonomy" id="89051"/>
    <lineage>
        <taxon>Bacteria</taxon>
        <taxon>Bacillati</taxon>
        <taxon>Actinomycetota</taxon>
        <taxon>Actinomycetes</taxon>
        <taxon>Mycobacteriales</taxon>
        <taxon>Gordoniaceae</taxon>
        <taxon>Gordonia</taxon>
    </lineage>
</organism>
<dbReference type="RefSeq" id="WP_053777113.1">
    <property type="nucleotide sequence ID" value="NZ_JAADZU010000064.1"/>
</dbReference>
<dbReference type="GO" id="GO:0015689">
    <property type="term" value="P:molybdate ion transport"/>
    <property type="evidence" value="ECO:0007669"/>
    <property type="project" value="InterPro"/>
</dbReference>
<keyword evidence="1 2" id="KW-0500">Molybdenum</keyword>
<dbReference type="NCBIfam" id="TIGR00638">
    <property type="entry name" value="Mop"/>
    <property type="match status" value="1"/>
</dbReference>
<evidence type="ECO:0000256" key="2">
    <source>
        <dbReference type="PROSITE-ProRule" id="PRU01213"/>
    </source>
</evidence>
<dbReference type="AlphaFoldDB" id="A0A7K3LSS5"/>
<gene>
    <name evidence="4" type="ORF">GYA93_17365</name>
</gene>
<dbReference type="Proteomes" id="UP000466307">
    <property type="component" value="Unassembled WGS sequence"/>
</dbReference>
<dbReference type="InterPro" id="IPR008995">
    <property type="entry name" value="Mo/tungstate-bd_C_term_dom"/>
</dbReference>
<reference evidence="4 5" key="1">
    <citation type="submission" date="2020-01" db="EMBL/GenBank/DDBJ databases">
        <title>Investigation of new actinobacteria for the biodesulphurisation of diesel fuel.</title>
        <authorList>
            <person name="Athi Narayanan S.M."/>
        </authorList>
    </citation>
    <scope>NUCLEOTIDE SEQUENCE [LARGE SCALE GENOMIC DNA]</scope>
    <source>
        <strain evidence="4 5">213E</strain>
    </source>
</reference>